<dbReference type="Proteomes" id="UP000887023">
    <property type="component" value="Chromosome"/>
</dbReference>
<keyword evidence="1" id="KW-1133">Transmembrane helix</keyword>
<protein>
    <submittedName>
        <fullName evidence="3">Transporter</fullName>
    </submittedName>
</protein>
<evidence type="ECO:0000313" key="3">
    <source>
        <dbReference type="EMBL" id="QXQ15458.1"/>
    </source>
</evidence>
<dbReference type="Pfam" id="PF25362">
    <property type="entry name" value="bPH_11"/>
    <property type="match status" value="1"/>
</dbReference>
<keyword evidence="1" id="KW-0472">Membrane</keyword>
<evidence type="ECO:0000313" key="4">
    <source>
        <dbReference type="Proteomes" id="UP000887023"/>
    </source>
</evidence>
<evidence type="ECO:0000256" key="1">
    <source>
        <dbReference type="SAM" id="Phobius"/>
    </source>
</evidence>
<reference evidence="3" key="1">
    <citation type="submission" date="2021-07" db="EMBL/GenBank/DDBJ databases">
        <title>Candidatus Kaistella beijingensis sp. nov. isolated from a municipal wastewater treatment plant is involved in sludge foaming.</title>
        <authorList>
            <person name="Song Y."/>
            <person name="Liu S.-J."/>
        </authorList>
    </citation>
    <scope>NUCLEOTIDE SEQUENCE</scope>
    <source>
        <strain evidence="3">DSM 43998</strain>
    </source>
</reference>
<feature type="domain" description="PH" evidence="2">
    <location>
        <begin position="37"/>
        <end position="158"/>
    </location>
</feature>
<keyword evidence="1" id="KW-0812">Transmembrane</keyword>
<dbReference type="InterPro" id="IPR057446">
    <property type="entry name" value="PH_bac"/>
</dbReference>
<evidence type="ECO:0000259" key="2">
    <source>
        <dbReference type="Pfam" id="PF25362"/>
    </source>
</evidence>
<name>A0ABX8SC66_9ACTN</name>
<gene>
    <name evidence="3" type="ORF">KV203_09240</name>
</gene>
<feature type="transmembrane region" description="Helical" evidence="1">
    <location>
        <begin position="6"/>
        <end position="22"/>
    </location>
</feature>
<accession>A0ABX8SC66</accession>
<proteinExistence type="predicted"/>
<organism evidence="3 4">
    <name type="scientific">Skermania pinensis</name>
    <dbReference type="NCBI Taxonomy" id="39122"/>
    <lineage>
        <taxon>Bacteria</taxon>
        <taxon>Bacillati</taxon>
        <taxon>Actinomycetota</taxon>
        <taxon>Actinomycetes</taxon>
        <taxon>Mycobacteriales</taxon>
        <taxon>Gordoniaceae</taxon>
        <taxon>Skermania</taxon>
    </lineage>
</organism>
<sequence length="176" mass="19384">MERLIWVLAFAALWGIGVWAMLRGRRNRGRRQLGRVGHLPDLPGDVGAQVLEPAPGLYLGSTFAPSWQDRITAGDLGDRALAELTRFEEGILLTRTAANAIWIPHDSVGTIRTERGHAGKVMGTAGVLVVRWRLPNGTEVDTGFRADDKSVYPAWVRRYERPPAQGDPVPQNGELL</sequence>
<dbReference type="EMBL" id="CP079105">
    <property type="protein sequence ID" value="QXQ15458.1"/>
    <property type="molecule type" value="Genomic_DNA"/>
</dbReference>
<keyword evidence="4" id="KW-1185">Reference proteome</keyword>
<dbReference type="RefSeq" id="WP_066468171.1">
    <property type="nucleotide sequence ID" value="NZ_CBCRUZ010000001.1"/>
</dbReference>